<keyword evidence="2" id="KW-1185">Reference proteome</keyword>
<dbReference type="RefSeq" id="WP_194538236.1">
    <property type="nucleotide sequence ID" value="NZ_JACEFB010000008.1"/>
</dbReference>
<dbReference type="Proteomes" id="UP000542342">
    <property type="component" value="Unassembled WGS sequence"/>
</dbReference>
<dbReference type="InterPro" id="IPR014338">
    <property type="entry name" value="CHP02996_rpt-companion-dom"/>
</dbReference>
<dbReference type="EMBL" id="JACEFB010000008">
    <property type="protein sequence ID" value="MBA2226791.1"/>
    <property type="molecule type" value="Genomic_DNA"/>
</dbReference>
<accession>A0A7V9AC13</accession>
<protein>
    <submittedName>
        <fullName evidence="1">TIGR02996 domain-containing protein</fullName>
    </submittedName>
</protein>
<dbReference type="Gene3D" id="3.80.10.10">
    <property type="entry name" value="Ribonuclease Inhibitor"/>
    <property type="match status" value="1"/>
</dbReference>
<proteinExistence type="predicted"/>
<dbReference type="InterPro" id="IPR032675">
    <property type="entry name" value="LRR_dom_sf"/>
</dbReference>
<dbReference type="AlphaFoldDB" id="A0A7V9AC13"/>
<comment type="caution">
    <text evidence="1">The sequence shown here is derived from an EMBL/GenBank/DDBJ whole genome shotgun (WGS) entry which is preliminary data.</text>
</comment>
<organism evidence="1 2">
    <name type="scientific">Thermogemmata fonticola</name>
    <dbReference type="NCBI Taxonomy" id="2755323"/>
    <lineage>
        <taxon>Bacteria</taxon>
        <taxon>Pseudomonadati</taxon>
        <taxon>Planctomycetota</taxon>
        <taxon>Planctomycetia</taxon>
        <taxon>Gemmatales</taxon>
        <taxon>Gemmataceae</taxon>
        <taxon>Thermogemmata</taxon>
    </lineage>
</organism>
<evidence type="ECO:0000313" key="2">
    <source>
        <dbReference type="Proteomes" id="UP000542342"/>
    </source>
</evidence>
<dbReference type="NCBIfam" id="TIGR02996">
    <property type="entry name" value="rpt_mate_G_obs"/>
    <property type="match status" value="1"/>
</dbReference>
<evidence type="ECO:0000313" key="1">
    <source>
        <dbReference type="EMBL" id="MBA2226791.1"/>
    </source>
</evidence>
<sequence length="502" mass="58043">MTRMNEHNHFQQLLWNNPDDDLPYLIYADWLEERGEAAQAEYLRLECRLRQLAGHDSELLDGIHRRIELSLALPSAWLAVHRRFTEVDFWHWPQRERCYQQPTPPVLCALSCCQDVQAARRHVNKVRQKGLYRAVEILVNRNARPLHRLQEIPELGDYDILIVRLMTEEARWVRPALQALTHFPPPVRWKTLFLECSDWTAEIVEWLQEAPAWQGLRHLHLLVFPTSGLDEPHLWQRLYQAHWLRHLRGLRLQLPSPQAYESLLACGPWPHVQWLEWDLLDLLAHVEQVEVPLGHLAQAFPNLRGLRVMGGLATPGKAQESSGAWPHLRFLDLRPSRNAPALLGALQAQPLCTQLQELSLMLPADFPKQLLVQFFTGTRWPALRSLSLWGPVASVRLWQAIRSHPDLQQLRYLHLGGVWSAPEAPQTVRTLFRYGSLPHLLHLGLSGLAVSASSVQDLVARHCHNLRLLNLGACRLLGKTPLRRRFRHPLSYPHIFWPASLQ</sequence>
<dbReference type="SUPFAM" id="SSF52047">
    <property type="entry name" value="RNI-like"/>
    <property type="match status" value="1"/>
</dbReference>
<name>A0A7V9AC13_9BACT</name>
<gene>
    <name evidence="1" type="ORF">H0921_11530</name>
</gene>
<reference evidence="1 2" key="1">
    <citation type="submission" date="2020-07" db="EMBL/GenBank/DDBJ databases">
        <title>Thermogemmata thermophila gen. nov., sp. nov., a novel moderate thermophilic planctomycete from a Kamchatka hot spring.</title>
        <authorList>
            <person name="Elcheninov A.G."/>
            <person name="Podosokorskaya O.A."/>
            <person name="Kovaleva O.L."/>
            <person name="Novikov A."/>
            <person name="Bonch-Osmolovskaya E.A."/>
            <person name="Toshchakov S.V."/>
            <person name="Kublanov I.V."/>
        </authorList>
    </citation>
    <scope>NUCLEOTIDE SEQUENCE [LARGE SCALE GENOMIC DNA]</scope>
    <source>
        <strain evidence="1 2">2918</strain>
    </source>
</reference>